<protein>
    <submittedName>
        <fullName evidence="3">Uncharacterized protein</fullName>
    </submittedName>
</protein>
<feature type="transmembrane region" description="Helical" evidence="2">
    <location>
        <begin position="31"/>
        <end position="51"/>
    </location>
</feature>
<evidence type="ECO:0000313" key="4">
    <source>
        <dbReference type="Proteomes" id="UP000481858"/>
    </source>
</evidence>
<accession>A0A7C8IJC2</accession>
<reference evidence="3 4" key="1">
    <citation type="submission" date="2019-12" db="EMBL/GenBank/DDBJ databases">
        <title>Draft genome sequence of the ascomycete Xylaria multiplex DSM 110363.</title>
        <authorList>
            <person name="Buettner E."/>
            <person name="Kellner H."/>
        </authorList>
    </citation>
    <scope>NUCLEOTIDE SEQUENCE [LARGE SCALE GENOMIC DNA]</scope>
    <source>
        <strain evidence="3 4">DSM 110363</strain>
    </source>
</reference>
<keyword evidence="2" id="KW-0472">Membrane</keyword>
<keyword evidence="2" id="KW-0812">Transmembrane</keyword>
<feature type="coiled-coil region" evidence="1">
    <location>
        <begin position="126"/>
        <end position="181"/>
    </location>
</feature>
<feature type="coiled-coil region" evidence="1">
    <location>
        <begin position="210"/>
        <end position="258"/>
    </location>
</feature>
<evidence type="ECO:0000256" key="1">
    <source>
        <dbReference type="SAM" id="Coils"/>
    </source>
</evidence>
<keyword evidence="1" id="KW-0175">Coiled coil</keyword>
<keyword evidence="2" id="KW-1133">Transmembrane helix</keyword>
<dbReference type="InParanoid" id="A0A7C8IJC2"/>
<name>A0A7C8IJC2_9PEZI</name>
<comment type="caution">
    <text evidence="3">The sequence shown here is derived from an EMBL/GenBank/DDBJ whole genome shotgun (WGS) entry which is preliminary data.</text>
</comment>
<dbReference type="EMBL" id="WUBL01000126">
    <property type="protein sequence ID" value="KAF2965086.1"/>
    <property type="molecule type" value="Genomic_DNA"/>
</dbReference>
<keyword evidence="4" id="KW-1185">Reference proteome</keyword>
<proteinExistence type="predicted"/>
<gene>
    <name evidence="3" type="ORF">GQX73_g8490</name>
</gene>
<evidence type="ECO:0000256" key="2">
    <source>
        <dbReference type="SAM" id="Phobius"/>
    </source>
</evidence>
<evidence type="ECO:0000313" key="3">
    <source>
        <dbReference type="EMBL" id="KAF2965086.1"/>
    </source>
</evidence>
<dbReference type="OrthoDB" id="4777415at2759"/>
<organism evidence="3 4">
    <name type="scientific">Xylaria multiplex</name>
    <dbReference type="NCBI Taxonomy" id="323545"/>
    <lineage>
        <taxon>Eukaryota</taxon>
        <taxon>Fungi</taxon>
        <taxon>Dikarya</taxon>
        <taxon>Ascomycota</taxon>
        <taxon>Pezizomycotina</taxon>
        <taxon>Sordariomycetes</taxon>
        <taxon>Xylariomycetidae</taxon>
        <taxon>Xylariales</taxon>
        <taxon>Xylariaceae</taxon>
        <taxon>Xylaria</taxon>
    </lineage>
</organism>
<dbReference type="Proteomes" id="UP000481858">
    <property type="component" value="Unassembled WGS sequence"/>
</dbReference>
<sequence length="262" mass="30677">MLWVVLTVCFAFSLLIRLTSALVNLSLTALVWSIFIPLCALGCGVDGYEFLRNRCYQARTTNASNCERCEASRDQTSGLEYELLNARCSNTAYCLNIRKALNERIVELEQELCETAEELERTTRFLRVAETQANEQRANIRSLKEELQGVRDDNSLNSSKKSAMQEDIERLQQQNEQLRANNLHQWNRALEQKQQTVKAQIESDDRGDRIRLLANKYRRIQKELDDARRQLQHQTRRADEQREARIRLEVENEELRRQRTVT</sequence>
<dbReference type="AlphaFoldDB" id="A0A7C8IJC2"/>